<dbReference type="Proteomes" id="UP000828390">
    <property type="component" value="Unassembled WGS sequence"/>
</dbReference>
<keyword evidence="3" id="KW-1185">Reference proteome</keyword>
<dbReference type="AlphaFoldDB" id="A0A9D4D504"/>
<feature type="region of interest" description="Disordered" evidence="1">
    <location>
        <begin position="157"/>
        <end position="179"/>
    </location>
</feature>
<accession>A0A9D4D504</accession>
<sequence>MNIETILLVAPVGESHGSTHVIIGTNMIRHKKDMCSDECPDKKWKAALKAKHSNIGKVLATKDITLHPNETRTGVGFLRKLHNTEAAVTEQCQIDSHGALVCPRVVSINTRGRTARIPVKMCNISARPVKIRAKHELCELQEVKVLREAPILQPSSATISTANTSPETENKTSYEKMKN</sequence>
<organism evidence="2 3">
    <name type="scientific">Dreissena polymorpha</name>
    <name type="common">Zebra mussel</name>
    <name type="synonym">Mytilus polymorpha</name>
    <dbReference type="NCBI Taxonomy" id="45954"/>
    <lineage>
        <taxon>Eukaryota</taxon>
        <taxon>Metazoa</taxon>
        <taxon>Spiralia</taxon>
        <taxon>Lophotrochozoa</taxon>
        <taxon>Mollusca</taxon>
        <taxon>Bivalvia</taxon>
        <taxon>Autobranchia</taxon>
        <taxon>Heteroconchia</taxon>
        <taxon>Euheterodonta</taxon>
        <taxon>Imparidentia</taxon>
        <taxon>Neoheterodontei</taxon>
        <taxon>Myida</taxon>
        <taxon>Dreissenoidea</taxon>
        <taxon>Dreissenidae</taxon>
        <taxon>Dreissena</taxon>
    </lineage>
</organism>
<reference evidence="2" key="2">
    <citation type="submission" date="2020-11" db="EMBL/GenBank/DDBJ databases">
        <authorList>
            <person name="McCartney M.A."/>
            <person name="Auch B."/>
            <person name="Kono T."/>
            <person name="Mallez S."/>
            <person name="Becker A."/>
            <person name="Gohl D.M."/>
            <person name="Silverstein K.A.T."/>
            <person name="Koren S."/>
            <person name="Bechman K.B."/>
            <person name="Herman A."/>
            <person name="Abrahante J.E."/>
            <person name="Garbe J."/>
        </authorList>
    </citation>
    <scope>NUCLEOTIDE SEQUENCE</scope>
    <source>
        <strain evidence="2">Duluth1</strain>
        <tissue evidence="2">Whole animal</tissue>
    </source>
</reference>
<gene>
    <name evidence="2" type="ORF">DPMN_044768</name>
</gene>
<comment type="caution">
    <text evidence="2">The sequence shown here is derived from an EMBL/GenBank/DDBJ whole genome shotgun (WGS) entry which is preliminary data.</text>
</comment>
<evidence type="ECO:0000313" key="3">
    <source>
        <dbReference type="Proteomes" id="UP000828390"/>
    </source>
</evidence>
<feature type="compositionally biased region" description="Polar residues" evidence="1">
    <location>
        <begin position="157"/>
        <end position="167"/>
    </location>
</feature>
<evidence type="ECO:0000256" key="1">
    <source>
        <dbReference type="SAM" id="MobiDB-lite"/>
    </source>
</evidence>
<name>A0A9D4D504_DREPO</name>
<protein>
    <submittedName>
        <fullName evidence="2">Uncharacterized protein</fullName>
    </submittedName>
</protein>
<dbReference type="EMBL" id="JAIWYP010000011">
    <property type="protein sequence ID" value="KAH3738140.1"/>
    <property type="molecule type" value="Genomic_DNA"/>
</dbReference>
<evidence type="ECO:0000313" key="2">
    <source>
        <dbReference type="EMBL" id="KAH3738140.1"/>
    </source>
</evidence>
<feature type="compositionally biased region" description="Basic and acidic residues" evidence="1">
    <location>
        <begin position="168"/>
        <end position="179"/>
    </location>
</feature>
<proteinExistence type="predicted"/>
<reference evidence="2" key="1">
    <citation type="journal article" date="2019" name="bioRxiv">
        <title>The Genome of the Zebra Mussel, Dreissena polymorpha: A Resource for Invasive Species Research.</title>
        <authorList>
            <person name="McCartney M.A."/>
            <person name="Auch B."/>
            <person name="Kono T."/>
            <person name="Mallez S."/>
            <person name="Zhang Y."/>
            <person name="Obille A."/>
            <person name="Becker A."/>
            <person name="Abrahante J.E."/>
            <person name="Garbe J."/>
            <person name="Badalamenti J.P."/>
            <person name="Herman A."/>
            <person name="Mangelson H."/>
            <person name="Liachko I."/>
            <person name="Sullivan S."/>
            <person name="Sone E.D."/>
            <person name="Koren S."/>
            <person name="Silverstein K.A.T."/>
            <person name="Beckman K.B."/>
            <person name="Gohl D.M."/>
        </authorList>
    </citation>
    <scope>NUCLEOTIDE SEQUENCE</scope>
    <source>
        <strain evidence="2">Duluth1</strain>
        <tissue evidence="2">Whole animal</tissue>
    </source>
</reference>